<reference evidence="2 3" key="1">
    <citation type="submission" date="2018-06" db="EMBL/GenBank/DDBJ databases">
        <authorList>
            <consortium name="Pathogen Informatics"/>
            <person name="Doyle S."/>
        </authorList>
    </citation>
    <scope>NUCLEOTIDE SEQUENCE [LARGE SCALE GENOMIC DNA]</scope>
    <source>
        <strain evidence="2 3">NCTC7807</strain>
    </source>
</reference>
<dbReference type="Pfam" id="PF19054">
    <property type="entry name" value="DUF5753"/>
    <property type="match status" value="1"/>
</dbReference>
<accession>A0A380MP31</accession>
<gene>
    <name evidence="2" type="ORF">NCTC7807_00552</name>
</gene>
<proteinExistence type="predicted"/>
<name>A0A380MP31_STRGR</name>
<organism evidence="2 3">
    <name type="scientific">Streptomyces griseus</name>
    <dbReference type="NCBI Taxonomy" id="1911"/>
    <lineage>
        <taxon>Bacteria</taxon>
        <taxon>Bacillati</taxon>
        <taxon>Actinomycetota</taxon>
        <taxon>Actinomycetes</taxon>
        <taxon>Kitasatosporales</taxon>
        <taxon>Streptomycetaceae</taxon>
        <taxon>Streptomyces</taxon>
    </lineage>
</organism>
<evidence type="ECO:0000259" key="1">
    <source>
        <dbReference type="Pfam" id="PF19054"/>
    </source>
</evidence>
<dbReference type="AlphaFoldDB" id="A0A380MP31"/>
<dbReference type="GeneID" id="95070336"/>
<dbReference type="RefSeq" id="WP_124287582.1">
    <property type="nucleotide sequence ID" value="NZ_UHID01000001.1"/>
</dbReference>
<dbReference type="InterPro" id="IPR043917">
    <property type="entry name" value="DUF5753"/>
</dbReference>
<dbReference type="Proteomes" id="UP000254150">
    <property type="component" value="Unassembled WGS sequence"/>
</dbReference>
<dbReference type="EMBL" id="UHID01000001">
    <property type="protein sequence ID" value="SUO93796.1"/>
    <property type="molecule type" value="Genomic_DNA"/>
</dbReference>
<feature type="domain" description="DUF5753" evidence="1">
    <location>
        <begin position="15"/>
        <end position="183"/>
    </location>
</feature>
<evidence type="ECO:0000313" key="2">
    <source>
        <dbReference type="EMBL" id="SUO93796.1"/>
    </source>
</evidence>
<protein>
    <recommendedName>
        <fullName evidence="1">DUF5753 domain-containing protein</fullName>
    </recommendedName>
</protein>
<evidence type="ECO:0000313" key="3">
    <source>
        <dbReference type="Proteomes" id="UP000254150"/>
    </source>
</evidence>
<sequence length="192" mass="21048">MPRAISAGRPLTWASVRELDGSATAVETLCRGAVPPALRLTAYAAHVVRRVSPGGIGPDRHQRQRTPLTWYAPASALLAAFPRRVATAGERQAVLDQLDHCLHRLADGTLRVRLLRPEADPLPAGARGLTLYHRPAPAIPLFTVDRGDRVTLVPDSSLRTARDLLERARLHAYDPLVAARLLADRRTRLPRP</sequence>